<comment type="caution">
    <text evidence="1">The sequence shown here is derived from an EMBL/GenBank/DDBJ whole genome shotgun (WGS) entry which is preliminary data.</text>
</comment>
<dbReference type="EMBL" id="CM055095">
    <property type="protein sequence ID" value="KAJ7559140.1"/>
    <property type="molecule type" value="Genomic_DNA"/>
</dbReference>
<gene>
    <name evidence="1" type="ORF">O6H91_04G072100</name>
</gene>
<accession>A0ACC2DY17</accession>
<protein>
    <submittedName>
        <fullName evidence="1">Uncharacterized protein</fullName>
    </submittedName>
</protein>
<proteinExistence type="predicted"/>
<organism evidence="1 2">
    <name type="scientific">Diphasiastrum complanatum</name>
    <name type="common">Issler's clubmoss</name>
    <name type="synonym">Lycopodium complanatum</name>
    <dbReference type="NCBI Taxonomy" id="34168"/>
    <lineage>
        <taxon>Eukaryota</taxon>
        <taxon>Viridiplantae</taxon>
        <taxon>Streptophyta</taxon>
        <taxon>Embryophyta</taxon>
        <taxon>Tracheophyta</taxon>
        <taxon>Lycopodiopsida</taxon>
        <taxon>Lycopodiales</taxon>
        <taxon>Lycopodiaceae</taxon>
        <taxon>Lycopodioideae</taxon>
        <taxon>Diphasiastrum</taxon>
    </lineage>
</organism>
<dbReference type="Proteomes" id="UP001162992">
    <property type="component" value="Chromosome 4"/>
</dbReference>
<keyword evidence="2" id="KW-1185">Reference proteome</keyword>
<evidence type="ECO:0000313" key="1">
    <source>
        <dbReference type="EMBL" id="KAJ7559140.1"/>
    </source>
</evidence>
<sequence>MELPAHKAPPFLLSLLLACLSVAVVCSVNPPSDIHTLNNVIRELRASGFELMATALQMYPEILRMSSSNVTMFAPSDAALSSVTPLQGFIDLLGYHFVNRNMLFNDLVELPVGTRLGTLIPGLSLEVISTIEGNSPMLLINEAQVIAPDIYHDDFISVHGVNGVLDPNLLGFHIPFMQVPPELQVPPEFLPSVLPLPESPRAATFGLNTPPQDPHMGVDLRPAALSSDTFAVPVDRLQPPPAGRIGPPPTLGMTTPLAADPPSGMPSSESNNTHDQHNPLA</sequence>
<name>A0ACC2DY17_DIPCM</name>
<reference evidence="2" key="1">
    <citation type="journal article" date="2024" name="Proc. Natl. Acad. Sci. U.S.A.">
        <title>Extraordinary preservation of gene collinearity over three hundred million years revealed in homosporous lycophytes.</title>
        <authorList>
            <person name="Li C."/>
            <person name="Wickell D."/>
            <person name="Kuo L.Y."/>
            <person name="Chen X."/>
            <person name="Nie B."/>
            <person name="Liao X."/>
            <person name="Peng D."/>
            <person name="Ji J."/>
            <person name="Jenkins J."/>
            <person name="Williams M."/>
            <person name="Shu S."/>
            <person name="Plott C."/>
            <person name="Barry K."/>
            <person name="Rajasekar S."/>
            <person name="Grimwood J."/>
            <person name="Han X."/>
            <person name="Sun S."/>
            <person name="Hou Z."/>
            <person name="He W."/>
            <person name="Dai G."/>
            <person name="Sun C."/>
            <person name="Schmutz J."/>
            <person name="Leebens-Mack J.H."/>
            <person name="Li F.W."/>
            <person name="Wang L."/>
        </authorList>
    </citation>
    <scope>NUCLEOTIDE SEQUENCE [LARGE SCALE GENOMIC DNA]</scope>
    <source>
        <strain evidence="2">cv. PW_Plant_1</strain>
    </source>
</reference>
<evidence type="ECO:0000313" key="2">
    <source>
        <dbReference type="Proteomes" id="UP001162992"/>
    </source>
</evidence>